<feature type="domain" description="BHLH" evidence="6">
    <location>
        <begin position="397"/>
        <end position="446"/>
    </location>
</feature>
<keyword evidence="4" id="KW-0539">Nucleus</keyword>
<feature type="compositionally biased region" description="Basic and acidic residues" evidence="5">
    <location>
        <begin position="398"/>
        <end position="410"/>
    </location>
</feature>
<dbReference type="OMA" id="MPERRCE"/>
<accession>A0A251UZ91</accession>
<dbReference type="Gramene" id="mRNA:HanXRQr2_Chr04g0171291">
    <property type="protein sequence ID" value="mRNA:HanXRQr2_Chr04g0171291"/>
    <property type="gene ID" value="HanXRQr2_Chr04g0171291"/>
</dbReference>
<name>A0A251UZ91_HELAN</name>
<feature type="region of interest" description="Disordered" evidence="5">
    <location>
        <begin position="379"/>
        <end position="410"/>
    </location>
</feature>
<organism evidence="8 9">
    <name type="scientific">Helianthus annuus</name>
    <name type="common">Common sunflower</name>
    <dbReference type="NCBI Taxonomy" id="4232"/>
    <lineage>
        <taxon>Eukaryota</taxon>
        <taxon>Viridiplantae</taxon>
        <taxon>Streptophyta</taxon>
        <taxon>Embryophyta</taxon>
        <taxon>Tracheophyta</taxon>
        <taxon>Spermatophyta</taxon>
        <taxon>Magnoliopsida</taxon>
        <taxon>eudicotyledons</taxon>
        <taxon>Gunneridae</taxon>
        <taxon>Pentapetalae</taxon>
        <taxon>asterids</taxon>
        <taxon>campanulids</taxon>
        <taxon>Asterales</taxon>
        <taxon>Asteraceae</taxon>
        <taxon>Asteroideae</taxon>
        <taxon>Heliantheae alliance</taxon>
        <taxon>Heliantheae</taxon>
        <taxon>Helianthus</taxon>
    </lineage>
</organism>
<protein>
    <submittedName>
        <fullName evidence="8">Putative myc-type, basic helix-loop-helix (BHLH) domain, Transcription factor MYC/MYB N-terminal</fullName>
    </submittedName>
    <submittedName>
        <fullName evidence="7">Transcription factor bHLH family</fullName>
    </submittedName>
</protein>
<evidence type="ECO:0000259" key="6">
    <source>
        <dbReference type="PROSITE" id="PS50888"/>
    </source>
</evidence>
<dbReference type="AlphaFoldDB" id="A0A251UZ91"/>
<keyword evidence="3" id="KW-0804">Transcription</keyword>
<evidence type="ECO:0000256" key="2">
    <source>
        <dbReference type="ARBA" id="ARBA00023015"/>
    </source>
</evidence>
<keyword evidence="2" id="KW-0805">Transcription regulation</keyword>
<comment type="subcellular location">
    <subcellularLocation>
        <location evidence="1">Nucleus</location>
    </subcellularLocation>
</comment>
<dbReference type="EMBL" id="CM007893">
    <property type="protein sequence ID" value="OTG28668.1"/>
    <property type="molecule type" value="Genomic_DNA"/>
</dbReference>
<dbReference type="OrthoDB" id="778365at2759"/>
<evidence type="ECO:0000313" key="9">
    <source>
        <dbReference type="Proteomes" id="UP000215914"/>
    </source>
</evidence>
<dbReference type="InterPro" id="IPR043561">
    <property type="entry name" value="LHW-like"/>
</dbReference>
<dbReference type="Pfam" id="PF23176">
    <property type="entry name" value="bHLH_LHW"/>
    <property type="match status" value="1"/>
</dbReference>
<evidence type="ECO:0000256" key="5">
    <source>
        <dbReference type="SAM" id="MobiDB-lite"/>
    </source>
</evidence>
<dbReference type="GO" id="GO:0005634">
    <property type="term" value="C:nucleus"/>
    <property type="evidence" value="ECO:0007669"/>
    <property type="project" value="UniProtKB-SubCell"/>
</dbReference>
<gene>
    <name evidence="8" type="ORF">HannXRQ_Chr04g0113841</name>
    <name evidence="7" type="ORF">HanXRQr2_Chr04g0171291</name>
</gene>
<evidence type="ECO:0000313" key="8">
    <source>
        <dbReference type="EMBL" id="OTG28668.1"/>
    </source>
</evidence>
<evidence type="ECO:0000313" key="7">
    <source>
        <dbReference type="EMBL" id="KAF5810586.1"/>
    </source>
</evidence>
<dbReference type="EMBL" id="MNCJ02000319">
    <property type="protein sequence ID" value="KAF5810586.1"/>
    <property type="molecule type" value="Genomic_DNA"/>
</dbReference>
<sequence length="569" mass="63921">MMGGGGGELHQQLKNLCFNTDWKYAVFWKLKHQPQMMLSWEDAYCNDKEKNDFSEINNWFTNANDNLKDEWYPQDHLGLAIANMSYRVYSIGEGVVGRVAATGKHQWISGLQLVNSLCSLDEHSDGWKSQFTAGIRTIVVVAVGSYGVVQLGSLKTITENLKLVNHIREIFFELHDPSPCVTDISTSSGSVRFHKHVRDQDRTVDKWTKDEMITDRQENENPISDLVESTTCDDQNWGVFTPTISNSEMLNNPETETNNSFKFPAGCELYEALGPTFYKQKNCFDWETVTNETLTVDQTAGDTSSTHSQRSCSENLLEAVVASVCCSDSDTKWSKSSGQPVKPLSRLQPTPSDLQTTGSICYSFERSLQGFSSASVSRCSEQINEPREPAKAGKKRARPGESGKPRPRDRQLIQDRIKELRQLVPNGSKCSIDSLLERTIKHMLFMQCITKHADKIDKCAEYKLLGSQEQGSSWAMEVGNELKLCPIIVENIGTEGQMLVEMVCDEGVNFPEITEAVRSLGLTIIKGAIDAYGDKTWMCFIVEGEDNRSIHRMDVLWSLVQILELKAKT</sequence>
<evidence type="ECO:0000256" key="4">
    <source>
        <dbReference type="ARBA" id="ARBA00023242"/>
    </source>
</evidence>
<proteinExistence type="predicted"/>
<evidence type="ECO:0000256" key="3">
    <source>
        <dbReference type="ARBA" id="ARBA00023163"/>
    </source>
</evidence>
<dbReference type="Proteomes" id="UP000215914">
    <property type="component" value="Chromosome 4"/>
</dbReference>
<dbReference type="GO" id="GO:0003700">
    <property type="term" value="F:DNA-binding transcription factor activity"/>
    <property type="evidence" value="ECO:0007669"/>
    <property type="project" value="InterPro"/>
</dbReference>
<dbReference type="GO" id="GO:0046983">
    <property type="term" value="F:protein dimerization activity"/>
    <property type="evidence" value="ECO:0007669"/>
    <property type="project" value="InterPro"/>
</dbReference>
<reference evidence="8" key="2">
    <citation type="submission" date="2017-02" db="EMBL/GenBank/DDBJ databases">
        <title>Sunflower complete genome.</title>
        <authorList>
            <person name="Langlade N."/>
            <person name="Munos S."/>
        </authorList>
    </citation>
    <scope>NUCLEOTIDE SEQUENCE [LARGE SCALE GENOMIC DNA]</scope>
    <source>
        <tissue evidence="8">Leaves</tissue>
    </source>
</reference>
<dbReference type="InterPro" id="IPR025610">
    <property type="entry name" value="MYC/MYB_N"/>
</dbReference>
<dbReference type="Pfam" id="PF14215">
    <property type="entry name" value="bHLH-MYC_N"/>
    <property type="match status" value="1"/>
</dbReference>
<dbReference type="PROSITE" id="PS50888">
    <property type="entry name" value="BHLH"/>
    <property type="match status" value="1"/>
</dbReference>
<dbReference type="PANTHER" id="PTHR46196:SF24">
    <property type="entry name" value="MYC-TYPE, BASIC HELIX-LOOP-HELIX (BHLH) DOMAIN, TRANSCRIPTION FACTOR MYC_MYB N-TERMINAL-RELATED"/>
    <property type="match status" value="1"/>
</dbReference>
<evidence type="ECO:0000256" key="1">
    <source>
        <dbReference type="ARBA" id="ARBA00004123"/>
    </source>
</evidence>
<dbReference type="InParanoid" id="A0A251UZ91"/>
<dbReference type="FunCoup" id="A0A251UZ91">
    <property type="interactions" value="2162"/>
</dbReference>
<reference evidence="7 9" key="1">
    <citation type="journal article" date="2017" name="Nature">
        <title>The sunflower genome provides insights into oil metabolism, flowering and Asterid evolution.</title>
        <authorList>
            <person name="Badouin H."/>
            <person name="Gouzy J."/>
            <person name="Grassa C.J."/>
            <person name="Murat F."/>
            <person name="Staton S.E."/>
            <person name="Cottret L."/>
            <person name="Lelandais-Briere C."/>
            <person name="Owens G.L."/>
            <person name="Carrere S."/>
            <person name="Mayjonade B."/>
            <person name="Legrand L."/>
            <person name="Gill N."/>
            <person name="Kane N.C."/>
            <person name="Bowers J.E."/>
            <person name="Hubner S."/>
            <person name="Bellec A."/>
            <person name="Berard A."/>
            <person name="Berges H."/>
            <person name="Blanchet N."/>
            <person name="Boniface M.C."/>
            <person name="Brunel D."/>
            <person name="Catrice O."/>
            <person name="Chaidir N."/>
            <person name="Claudel C."/>
            <person name="Donnadieu C."/>
            <person name="Faraut T."/>
            <person name="Fievet G."/>
            <person name="Helmstetter N."/>
            <person name="King M."/>
            <person name="Knapp S.J."/>
            <person name="Lai Z."/>
            <person name="Le Paslier M.C."/>
            <person name="Lippi Y."/>
            <person name="Lorenzon L."/>
            <person name="Mandel J.R."/>
            <person name="Marage G."/>
            <person name="Marchand G."/>
            <person name="Marquand E."/>
            <person name="Bret-Mestries E."/>
            <person name="Morien E."/>
            <person name="Nambeesan S."/>
            <person name="Nguyen T."/>
            <person name="Pegot-Espagnet P."/>
            <person name="Pouilly N."/>
            <person name="Raftis F."/>
            <person name="Sallet E."/>
            <person name="Schiex T."/>
            <person name="Thomas J."/>
            <person name="Vandecasteele C."/>
            <person name="Vares D."/>
            <person name="Vear F."/>
            <person name="Vautrin S."/>
            <person name="Crespi M."/>
            <person name="Mangin B."/>
            <person name="Burke J.M."/>
            <person name="Salse J."/>
            <person name="Munos S."/>
            <person name="Vincourt P."/>
            <person name="Rieseberg L.H."/>
            <person name="Langlade N.B."/>
        </authorList>
    </citation>
    <scope>NUCLEOTIDE SEQUENCE [LARGE SCALE GENOMIC DNA]</scope>
    <source>
        <strain evidence="9">cv. SF193</strain>
        <tissue evidence="7">Leaves</tissue>
    </source>
</reference>
<dbReference type="PANTHER" id="PTHR46196">
    <property type="entry name" value="TRANSCRIPTION FACTOR BHLH155-LIKE ISOFORM X1-RELATED"/>
    <property type="match status" value="1"/>
</dbReference>
<keyword evidence="9" id="KW-1185">Reference proteome</keyword>
<reference evidence="7" key="3">
    <citation type="submission" date="2020-06" db="EMBL/GenBank/DDBJ databases">
        <title>Helianthus annuus Genome sequencing and assembly Release 2.</title>
        <authorList>
            <person name="Gouzy J."/>
            <person name="Langlade N."/>
            <person name="Munos S."/>
        </authorList>
    </citation>
    <scope>NUCLEOTIDE SEQUENCE</scope>
    <source>
        <tissue evidence="7">Leaves</tissue>
    </source>
</reference>
<feature type="region of interest" description="Disordered" evidence="5">
    <location>
        <begin position="329"/>
        <end position="353"/>
    </location>
</feature>
<dbReference type="InterPro" id="IPR011598">
    <property type="entry name" value="bHLH_dom"/>
</dbReference>